<dbReference type="InterPro" id="IPR038765">
    <property type="entry name" value="Papain-like_cys_pep_sf"/>
</dbReference>
<evidence type="ECO:0000256" key="1">
    <source>
        <dbReference type="ARBA" id="ARBA00007623"/>
    </source>
</evidence>
<evidence type="ECO:0000313" key="4">
    <source>
        <dbReference type="EMBL" id="KAF6320915.1"/>
    </source>
</evidence>
<dbReference type="SUPFAM" id="SSF54001">
    <property type="entry name" value="Cysteine proteinases"/>
    <property type="match status" value="1"/>
</dbReference>
<dbReference type="AlphaFoldDB" id="A0A7J7V6V6"/>
<dbReference type="PANTHER" id="PTHR10183:SF333">
    <property type="entry name" value="CALPAIN-13"/>
    <property type="match status" value="1"/>
</dbReference>
<evidence type="ECO:0000313" key="5">
    <source>
        <dbReference type="Proteomes" id="UP000585614"/>
    </source>
</evidence>
<name>A0A7J7V6V6_RHIFE</name>
<dbReference type="EMBL" id="JACAGC010000014">
    <property type="protein sequence ID" value="KAF6320915.1"/>
    <property type="molecule type" value="Genomic_DNA"/>
</dbReference>
<dbReference type="GO" id="GO:0006508">
    <property type="term" value="P:proteolysis"/>
    <property type="evidence" value="ECO:0007669"/>
    <property type="project" value="InterPro"/>
</dbReference>
<dbReference type="GO" id="GO:0004198">
    <property type="term" value="F:calcium-dependent cysteine-type endopeptidase activity"/>
    <property type="evidence" value="ECO:0007669"/>
    <property type="project" value="InterPro"/>
</dbReference>
<feature type="domain" description="Calpain catalytic" evidence="3">
    <location>
        <begin position="34"/>
        <end position="104"/>
    </location>
</feature>
<proteinExistence type="inferred from homology"/>
<dbReference type="GO" id="GO:0005737">
    <property type="term" value="C:cytoplasm"/>
    <property type="evidence" value="ECO:0007669"/>
    <property type="project" value="TreeGrafter"/>
</dbReference>
<dbReference type="InterPro" id="IPR022684">
    <property type="entry name" value="Calpain_cysteine_protease"/>
</dbReference>
<dbReference type="PROSITE" id="PS50203">
    <property type="entry name" value="CALPAIN_CAT"/>
    <property type="match status" value="1"/>
</dbReference>
<dbReference type="InterPro" id="IPR001300">
    <property type="entry name" value="Peptidase_C2_calpain_cat"/>
</dbReference>
<comment type="similarity">
    <text evidence="1">Belongs to the peptidase C2 family.</text>
</comment>
<dbReference type="PRINTS" id="PR00704">
    <property type="entry name" value="CALPAIN"/>
</dbReference>
<dbReference type="PANTHER" id="PTHR10183">
    <property type="entry name" value="CALPAIN"/>
    <property type="match status" value="1"/>
</dbReference>
<reference evidence="4 5" key="1">
    <citation type="journal article" date="2020" name="Nature">
        <title>Six reference-quality genomes reveal evolution of bat adaptations.</title>
        <authorList>
            <person name="Jebb D."/>
            <person name="Huang Z."/>
            <person name="Pippel M."/>
            <person name="Hughes G.M."/>
            <person name="Lavrichenko K."/>
            <person name="Devanna P."/>
            <person name="Winkler S."/>
            <person name="Jermiin L.S."/>
            <person name="Skirmuntt E.C."/>
            <person name="Katzourakis A."/>
            <person name="Burkitt-Gray L."/>
            <person name="Ray D.A."/>
            <person name="Sullivan K.A.M."/>
            <person name="Roscito J.G."/>
            <person name="Kirilenko B.M."/>
            <person name="Davalos L.M."/>
            <person name="Corthals A.P."/>
            <person name="Power M.L."/>
            <person name="Jones G."/>
            <person name="Ransome R.D."/>
            <person name="Dechmann D.K.N."/>
            <person name="Locatelli A.G."/>
            <person name="Puechmaille S.J."/>
            <person name="Fedrigo O."/>
            <person name="Jarvis E.D."/>
            <person name="Hiller M."/>
            <person name="Vernes S.C."/>
            <person name="Myers E.W."/>
            <person name="Teeling E.C."/>
        </authorList>
    </citation>
    <scope>NUCLEOTIDE SEQUENCE [LARGE SCALE GENOMIC DNA]</scope>
    <source>
        <strain evidence="4">MRhiFer1</strain>
        <tissue evidence="4">Lung</tissue>
    </source>
</reference>
<accession>A0A7J7V6V6</accession>
<comment type="caution">
    <text evidence="2">Lacks conserved residue(s) required for the propagation of feature annotation.</text>
</comment>
<evidence type="ECO:0000256" key="2">
    <source>
        <dbReference type="PROSITE-ProRule" id="PRU00239"/>
    </source>
</evidence>
<evidence type="ECO:0000259" key="3">
    <source>
        <dbReference type="PROSITE" id="PS50203"/>
    </source>
</evidence>
<dbReference type="Pfam" id="PF00648">
    <property type="entry name" value="Peptidase_C2"/>
    <property type="match status" value="1"/>
</dbReference>
<gene>
    <name evidence="4" type="ORF">mRhiFer1_002080</name>
</gene>
<protein>
    <submittedName>
        <fullName evidence="4">Calpain 13</fullName>
    </submittedName>
</protein>
<sequence>MAYNQELVDKTSVIKFKGQDFNSLRDRCLRRGLLFEDDTFPAELSSIGMKVLQKTPLPSLSWKRPKELLAGNSEPHFILEGASRFDIEQGTAVLAVWPVGGSGG</sequence>
<organism evidence="4 5">
    <name type="scientific">Rhinolophus ferrumequinum</name>
    <name type="common">Greater horseshoe bat</name>
    <dbReference type="NCBI Taxonomy" id="59479"/>
    <lineage>
        <taxon>Eukaryota</taxon>
        <taxon>Metazoa</taxon>
        <taxon>Chordata</taxon>
        <taxon>Craniata</taxon>
        <taxon>Vertebrata</taxon>
        <taxon>Euteleostomi</taxon>
        <taxon>Mammalia</taxon>
        <taxon>Eutheria</taxon>
        <taxon>Laurasiatheria</taxon>
        <taxon>Chiroptera</taxon>
        <taxon>Yinpterochiroptera</taxon>
        <taxon>Rhinolophoidea</taxon>
        <taxon>Rhinolophidae</taxon>
        <taxon>Rhinolophinae</taxon>
        <taxon>Rhinolophus</taxon>
    </lineage>
</organism>
<dbReference type="Proteomes" id="UP000585614">
    <property type="component" value="Unassembled WGS sequence"/>
</dbReference>
<comment type="caution">
    <text evidence="4">The sequence shown here is derived from an EMBL/GenBank/DDBJ whole genome shotgun (WGS) entry which is preliminary data.</text>
</comment>